<proteinExistence type="predicted"/>
<keyword evidence="3" id="KW-1185">Reference proteome</keyword>
<accession>A0ABP5ZDE1</accession>
<feature type="domain" description="SGNH hydrolase-type esterase" evidence="1">
    <location>
        <begin position="58"/>
        <end position="232"/>
    </location>
</feature>
<dbReference type="Pfam" id="PF13472">
    <property type="entry name" value="Lipase_GDSL_2"/>
    <property type="match status" value="1"/>
</dbReference>
<dbReference type="Proteomes" id="UP001499942">
    <property type="component" value="Unassembled WGS sequence"/>
</dbReference>
<gene>
    <name evidence="2" type="ORF">GCM10010393_31280</name>
</gene>
<evidence type="ECO:0000259" key="1">
    <source>
        <dbReference type="Pfam" id="PF13472"/>
    </source>
</evidence>
<evidence type="ECO:0000313" key="2">
    <source>
        <dbReference type="EMBL" id="GAA2496986.1"/>
    </source>
</evidence>
<name>A0ABP5ZDE1_9ACTN</name>
<dbReference type="EMBL" id="BAAASR010000018">
    <property type="protein sequence ID" value="GAA2496986.1"/>
    <property type="molecule type" value="Genomic_DNA"/>
</dbReference>
<dbReference type="SUPFAM" id="SSF52266">
    <property type="entry name" value="SGNH hydrolase"/>
    <property type="match status" value="1"/>
</dbReference>
<dbReference type="InterPro" id="IPR036514">
    <property type="entry name" value="SGNH_hydro_sf"/>
</dbReference>
<organism evidence="2 3">
    <name type="scientific">Streptomyces gobitricini</name>
    <dbReference type="NCBI Taxonomy" id="68211"/>
    <lineage>
        <taxon>Bacteria</taxon>
        <taxon>Bacillati</taxon>
        <taxon>Actinomycetota</taxon>
        <taxon>Actinomycetes</taxon>
        <taxon>Kitasatosporales</taxon>
        <taxon>Streptomycetaceae</taxon>
        <taxon>Streptomyces</taxon>
    </lineage>
</organism>
<comment type="caution">
    <text evidence="2">The sequence shown here is derived from an EMBL/GenBank/DDBJ whole genome shotgun (WGS) entry which is preliminary data.</text>
</comment>
<reference evidence="3" key="1">
    <citation type="journal article" date="2019" name="Int. J. Syst. Evol. Microbiol.">
        <title>The Global Catalogue of Microorganisms (GCM) 10K type strain sequencing project: providing services to taxonomists for standard genome sequencing and annotation.</title>
        <authorList>
            <consortium name="The Broad Institute Genomics Platform"/>
            <consortium name="The Broad Institute Genome Sequencing Center for Infectious Disease"/>
            <person name="Wu L."/>
            <person name="Ma J."/>
        </authorList>
    </citation>
    <scope>NUCLEOTIDE SEQUENCE [LARGE SCALE GENOMIC DNA]</scope>
    <source>
        <strain evidence="3">JCM 5062</strain>
    </source>
</reference>
<dbReference type="Gene3D" id="3.40.50.1110">
    <property type="entry name" value="SGNH hydrolase"/>
    <property type="match status" value="1"/>
</dbReference>
<evidence type="ECO:0000313" key="3">
    <source>
        <dbReference type="Proteomes" id="UP001499942"/>
    </source>
</evidence>
<sequence length="307" mass="32545">MPFNGGRSQRSLRKRVRGAVLKSYVRSVFRSPLWDGRNVPSPRGRYGPSTGPELPLLLLGDSSALTVGVLDTKDTFGAGLAHALATELSCTVNVRVQARAGVTTAGMARQVRAVTGRTDQGVALILIGGNDVMMPTSLHGSARQLGGYVRELREAGWQVVVGSCADIGAAPAVRPGVAAVATWRSHRLARRQAAAALDAGAVVVSLTTDVFRRDPARLYCPDAFHPSPEGYAYYLQRLKVGVLEAGRTWKQGAASAAQGDIVVETADAAGHRVVAEMGACFIPSPDRRQVVLRRYASDPVPAVVGQR</sequence>
<dbReference type="InterPro" id="IPR013830">
    <property type="entry name" value="SGNH_hydro"/>
</dbReference>
<protein>
    <recommendedName>
        <fullName evidence="1">SGNH hydrolase-type esterase domain-containing protein</fullName>
    </recommendedName>
</protein>